<keyword evidence="3 4" id="KW-0472">Membrane</keyword>
<evidence type="ECO:0000313" key="5">
    <source>
        <dbReference type="EMBL" id="XCH39314.1"/>
    </source>
</evidence>
<keyword evidence="2 4" id="KW-1133">Transmembrane helix</keyword>
<organism evidence="5">
    <name type="scientific">Faxonius propinquus nudivirus</name>
    <dbReference type="NCBI Taxonomy" id="3139431"/>
    <lineage>
        <taxon>Viruses</taxon>
        <taxon>Viruses incertae sedis</taxon>
        <taxon>Naldaviricetes</taxon>
        <taxon>Lefavirales</taxon>
        <taxon>Nudiviridae</taxon>
    </lineage>
</organism>
<protein>
    <submittedName>
        <fullName evidence="5">Uncharacterized protein</fullName>
    </submittedName>
</protein>
<accession>A0AAU8GF45</accession>
<feature type="transmembrane region" description="Helical" evidence="4">
    <location>
        <begin position="71"/>
        <end position="89"/>
    </location>
</feature>
<proteinExistence type="predicted"/>
<dbReference type="EMBL" id="PP955094">
    <property type="protein sequence ID" value="XCH39314.1"/>
    <property type="molecule type" value="Genomic_DNA"/>
</dbReference>
<evidence type="ECO:0000256" key="1">
    <source>
        <dbReference type="ARBA" id="ARBA00022692"/>
    </source>
</evidence>
<dbReference type="InterPro" id="IPR036640">
    <property type="entry name" value="ABC1_TM_sf"/>
</dbReference>
<evidence type="ECO:0000256" key="4">
    <source>
        <dbReference type="SAM" id="Phobius"/>
    </source>
</evidence>
<name>A0AAU8GF45_9VIRU</name>
<evidence type="ECO:0000256" key="3">
    <source>
        <dbReference type="ARBA" id="ARBA00023136"/>
    </source>
</evidence>
<evidence type="ECO:0000256" key="2">
    <source>
        <dbReference type="ARBA" id="ARBA00022989"/>
    </source>
</evidence>
<dbReference type="SUPFAM" id="SSF90123">
    <property type="entry name" value="ABC transporter transmembrane region"/>
    <property type="match status" value="1"/>
</dbReference>
<keyword evidence="1 4" id="KW-0812">Transmembrane</keyword>
<dbReference type="GO" id="GO:0005524">
    <property type="term" value="F:ATP binding"/>
    <property type="evidence" value="ECO:0007669"/>
    <property type="project" value="InterPro"/>
</dbReference>
<dbReference type="GO" id="GO:0016020">
    <property type="term" value="C:membrane"/>
    <property type="evidence" value="ECO:0007669"/>
    <property type="project" value="InterPro"/>
</dbReference>
<feature type="transmembrane region" description="Helical" evidence="4">
    <location>
        <begin position="46"/>
        <end position="65"/>
    </location>
</feature>
<reference evidence="5" key="1">
    <citation type="submission" date="2024-06" db="EMBL/GenBank/DDBJ databases">
        <title>North American crayfish harbour diverse members of the Nudiviridae.</title>
        <authorList>
            <person name="Stratton C."/>
            <person name="Bojko J."/>
        </authorList>
    </citation>
    <scope>NUCLEOTIDE SEQUENCE</scope>
    <source>
        <strain evidence="5">142H</strain>
    </source>
</reference>
<gene>
    <name evidence="5" type="ORF">FpNV_069</name>
</gene>
<sequence>MNKNIYSDKLKDALNLNTVTKQQIMETEIINKNTTTTETDDKYSKFLYPTLIMIPLIIIFLSILVSSITTLSKIFILLLLLIVIVCYILQTKSVNLYEQYNKIMNKKK</sequence>